<gene>
    <name evidence="3" type="ORF">KHA93_01985</name>
</gene>
<dbReference type="PANTHER" id="PTHR42850">
    <property type="entry name" value="METALLOPHOSPHOESTERASE"/>
    <property type="match status" value="1"/>
</dbReference>
<dbReference type="RefSeq" id="WP_213109188.1">
    <property type="nucleotide sequence ID" value="NZ_JAGYPJ010000001.1"/>
</dbReference>
<dbReference type="InterPro" id="IPR050126">
    <property type="entry name" value="Ap4A_hydrolase"/>
</dbReference>
<reference evidence="3 4" key="1">
    <citation type="submission" date="2021-05" db="EMBL/GenBank/DDBJ databases">
        <title>Novel Bacillus species.</title>
        <authorList>
            <person name="Liu G."/>
        </authorList>
    </citation>
    <scope>NUCLEOTIDE SEQUENCE [LARGE SCALE GENOMIC DNA]</scope>
    <source>
        <strain evidence="3 4">FJAT-49732</strain>
    </source>
</reference>
<dbReference type="GO" id="GO:0016791">
    <property type="term" value="F:phosphatase activity"/>
    <property type="evidence" value="ECO:0007669"/>
    <property type="project" value="TreeGrafter"/>
</dbReference>
<keyword evidence="4" id="KW-1185">Reference proteome</keyword>
<evidence type="ECO:0000259" key="2">
    <source>
        <dbReference type="Pfam" id="PF12850"/>
    </source>
</evidence>
<dbReference type="Gene3D" id="3.60.21.10">
    <property type="match status" value="1"/>
</dbReference>
<evidence type="ECO:0000313" key="4">
    <source>
        <dbReference type="Proteomes" id="UP000682713"/>
    </source>
</evidence>
<dbReference type="InterPro" id="IPR029052">
    <property type="entry name" value="Metallo-depent_PP-like"/>
</dbReference>
<dbReference type="GO" id="GO:0005737">
    <property type="term" value="C:cytoplasm"/>
    <property type="evidence" value="ECO:0007669"/>
    <property type="project" value="TreeGrafter"/>
</dbReference>
<organism evidence="3 4">
    <name type="scientific">Lederbergia citrisecunda</name>
    <dbReference type="NCBI Taxonomy" id="2833583"/>
    <lineage>
        <taxon>Bacteria</taxon>
        <taxon>Bacillati</taxon>
        <taxon>Bacillota</taxon>
        <taxon>Bacilli</taxon>
        <taxon>Bacillales</taxon>
        <taxon>Bacillaceae</taxon>
        <taxon>Lederbergia</taxon>
    </lineage>
</organism>
<accession>A0A942THZ5</accession>
<dbReference type="Pfam" id="PF12850">
    <property type="entry name" value="Metallophos_2"/>
    <property type="match status" value="1"/>
</dbReference>
<dbReference type="Proteomes" id="UP000682713">
    <property type="component" value="Unassembled WGS sequence"/>
</dbReference>
<comment type="caution">
    <text evidence="3">The sequence shown here is derived from an EMBL/GenBank/DDBJ whole genome shotgun (WGS) entry which is preliminary data.</text>
</comment>
<comment type="similarity">
    <text evidence="1">Belongs to the metallophosphoesterase superfamily. YfcE family.</text>
</comment>
<name>A0A942THZ5_9BACI</name>
<feature type="domain" description="Calcineurin-like phosphoesterase" evidence="2">
    <location>
        <begin position="1"/>
        <end position="197"/>
    </location>
</feature>
<dbReference type="SUPFAM" id="SSF56300">
    <property type="entry name" value="Metallo-dependent phosphatases"/>
    <property type="match status" value="1"/>
</dbReference>
<dbReference type="AlphaFoldDB" id="A0A942THZ5"/>
<dbReference type="InterPro" id="IPR011152">
    <property type="entry name" value="Pesterase_MJ0912"/>
</dbReference>
<evidence type="ECO:0000313" key="3">
    <source>
        <dbReference type="EMBL" id="MBS4198431.1"/>
    </source>
</evidence>
<evidence type="ECO:0000256" key="1">
    <source>
        <dbReference type="ARBA" id="ARBA00008950"/>
    </source>
</evidence>
<dbReference type="PIRSF" id="PIRSF000883">
    <property type="entry name" value="Pesterase_MJ0912"/>
    <property type="match status" value="1"/>
</dbReference>
<protein>
    <submittedName>
        <fullName evidence="3">Metallophosphoesterase family protein</fullName>
    </submittedName>
</protein>
<dbReference type="InterPro" id="IPR024654">
    <property type="entry name" value="Calcineurin-like_PHP_lpxH"/>
</dbReference>
<dbReference type="EMBL" id="JAGYPJ010000001">
    <property type="protein sequence ID" value="MBS4198431.1"/>
    <property type="molecule type" value="Genomic_DNA"/>
</dbReference>
<proteinExistence type="inferred from homology"/>
<dbReference type="PANTHER" id="PTHR42850:SF2">
    <property type="entry name" value="BLL5683 PROTEIN"/>
    <property type="match status" value="1"/>
</dbReference>
<sequence>MKLAFLSDIHGNAIALDAVLQDIKEKNVDKIYVLGDICYRGPEPQRSLELVQSLNCDVIKGNADEWVVRGVHKGEVPDQALEMMNRERDWIYSHLNQESVAYLEQLPSELTIEAEGMKIHAFHATPNSLFDIVSPSESDEGISDKLMANEANLYIYAHIHKPYIRYINGKCVINIGSVGLPFDGMKKSSYALVDIQDNGFQAAIVRVPFDTNKVIQQYQDVNYPNAETMSRILENASI</sequence>